<dbReference type="AlphaFoldDB" id="A0A232EEN6"/>
<reference evidence="1 2" key="1">
    <citation type="journal article" date="2017" name="Curr. Biol.">
        <title>The Evolution of Venom by Co-option of Single-Copy Genes.</title>
        <authorList>
            <person name="Martinson E.O."/>
            <person name="Mrinalini"/>
            <person name="Kelkar Y.D."/>
            <person name="Chang C.H."/>
            <person name="Werren J.H."/>
        </authorList>
    </citation>
    <scope>NUCLEOTIDE SEQUENCE [LARGE SCALE GENOMIC DNA]</scope>
    <source>
        <strain evidence="1 2">Alberta</strain>
        <tissue evidence="1">Whole body</tissue>
    </source>
</reference>
<comment type="caution">
    <text evidence="1">The sequence shown here is derived from an EMBL/GenBank/DDBJ whole genome shotgun (WGS) entry which is preliminary data.</text>
</comment>
<dbReference type="Proteomes" id="UP000215335">
    <property type="component" value="Unassembled WGS sequence"/>
</dbReference>
<evidence type="ECO:0000313" key="1">
    <source>
        <dbReference type="EMBL" id="OXU16794.1"/>
    </source>
</evidence>
<name>A0A232EEN6_9HYME</name>
<evidence type="ECO:0000313" key="2">
    <source>
        <dbReference type="Proteomes" id="UP000215335"/>
    </source>
</evidence>
<keyword evidence="2" id="KW-1185">Reference proteome</keyword>
<dbReference type="EMBL" id="NNAY01005282">
    <property type="protein sequence ID" value="OXU16794.1"/>
    <property type="molecule type" value="Genomic_DNA"/>
</dbReference>
<protein>
    <submittedName>
        <fullName evidence="1">Uncharacterized protein</fullName>
    </submittedName>
</protein>
<accession>A0A232EEN6</accession>
<sequence>MRRITLSASVIYPRCNAARC</sequence>
<proteinExistence type="predicted"/>
<organism evidence="1 2">
    <name type="scientific">Trichomalopsis sarcophagae</name>
    <dbReference type="NCBI Taxonomy" id="543379"/>
    <lineage>
        <taxon>Eukaryota</taxon>
        <taxon>Metazoa</taxon>
        <taxon>Ecdysozoa</taxon>
        <taxon>Arthropoda</taxon>
        <taxon>Hexapoda</taxon>
        <taxon>Insecta</taxon>
        <taxon>Pterygota</taxon>
        <taxon>Neoptera</taxon>
        <taxon>Endopterygota</taxon>
        <taxon>Hymenoptera</taxon>
        <taxon>Apocrita</taxon>
        <taxon>Proctotrupomorpha</taxon>
        <taxon>Chalcidoidea</taxon>
        <taxon>Pteromalidae</taxon>
        <taxon>Pteromalinae</taxon>
        <taxon>Trichomalopsis</taxon>
    </lineage>
</organism>
<gene>
    <name evidence="1" type="ORF">TSAR_006017</name>
</gene>